<comment type="caution">
    <text evidence="1">The sequence shown here is derived from an EMBL/GenBank/DDBJ whole genome shotgun (WGS) entry which is preliminary data.</text>
</comment>
<keyword evidence="2" id="KW-1185">Reference proteome</keyword>
<reference evidence="1" key="1">
    <citation type="journal article" date="2022" name="IScience">
        <title>Evolution of zygomycete secretomes and the origins of terrestrial fungal ecologies.</title>
        <authorList>
            <person name="Chang Y."/>
            <person name="Wang Y."/>
            <person name="Mondo S."/>
            <person name="Ahrendt S."/>
            <person name="Andreopoulos W."/>
            <person name="Barry K."/>
            <person name="Beard J."/>
            <person name="Benny G.L."/>
            <person name="Blankenship S."/>
            <person name="Bonito G."/>
            <person name="Cuomo C."/>
            <person name="Desiro A."/>
            <person name="Gervers K.A."/>
            <person name="Hundley H."/>
            <person name="Kuo A."/>
            <person name="LaButti K."/>
            <person name="Lang B.F."/>
            <person name="Lipzen A."/>
            <person name="O'Donnell K."/>
            <person name="Pangilinan J."/>
            <person name="Reynolds N."/>
            <person name="Sandor L."/>
            <person name="Smith M.E."/>
            <person name="Tsang A."/>
            <person name="Grigoriev I.V."/>
            <person name="Stajich J.E."/>
            <person name="Spatafora J.W."/>
        </authorList>
    </citation>
    <scope>NUCLEOTIDE SEQUENCE</scope>
    <source>
        <strain evidence="1">RSA 2281</strain>
    </source>
</reference>
<dbReference type="Proteomes" id="UP001209540">
    <property type="component" value="Unassembled WGS sequence"/>
</dbReference>
<dbReference type="EMBL" id="JAIXMP010000023">
    <property type="protein sequence ID" value="KAI9255068.1"/>
    <property type="molecule type" value="Genomic_DNA"/>
</dbReference>
<evidence type="ECO:0000313" key="2">
    <source>
        <dbReference type="Proteomes" id="UP001209540"/>
    </source>
</evidence>
<dbReference type="SUPFAM" id="SSF52047">
    <property type="entry name" value="RNI-like"/>
    <property type="match status" value="1"/>
</dbReference>
<dbReference type="AlphaFoldDB" id="A0AAD5JUE4"/>
<organism evidence="1 2">
    <name type="scientific">Phascolomyces articulosus</name>
    <dbReference type="NCBI Taxonomy" id="60185"/>
    <lineage>
        <taxon>Eukaryota</taxon>
        <taxon>Fungi</taxon>
        <taxon>Fungi incertae sedis</taxon>
        <taxon>Mucoromycota</taxon>
        <taxon>Mucoromycotina</taxon>
        <taxon>Mucoromycetes</taxon>
        <taxon>Mucorales</taxon>
        <taxon>Lichtheimiaceae</taxon>
        <taxon>Phascolomyces</taxon>
    </lineage>
</organism>
<reference evidence="1" key="2">
    <citation type="submission" date="2023-02" db="EMBL/GenBank/DDBJ databases">
        <authorList>
            <consortium name="DOE Joint Genome Institute"/>
            <person name="Mondo S.J."/>
            <person name="Chang Y."/>
            <person name="Wang Y."/>
            <person name="Ahrendt S."/>
            <person name="Andreopoulos W."/>
            <person name="Barry K."/>
            <person name="Beard J."/>
            <person name="Benny G.L."/>
            <person name="Blankenship S."/>
            <person name="Bonito G."/>
            <person name="Cuomo C."/>
            <person name="Desiro A."/>
            <person name="Gervers K.A."/>
            <person name="Hundley H."/>
            <person name="Kuo A."/>
            <person name="LaButti K."/>
            <person name="Lang B.F."/>
            <person name="Lipzen A."/>
            <person name="O'Donnell K."/>
            <person name="Pangilinan J."/>
            <person name="Reynolds N."/>
            <person name="Sandor L."/>
            <person name="Smith M.W."/>
            <person name="Tsang A."/>
            <person name="Grigoriev I.V."/>
            <person name="Stajich J.E."/>
            <person name="Spatafora J.W."/>
        </authorList>
    </citation>
    <scope>NUCLEOTIDE SEQUENCE</scope>
    <source>
        <strain evidence="1">RSA 2281</strain>
    </source>
</reference>
<sequence>MTRHPTPNLELFSFNDKIDGPPLPMLQDYSEKTMKDDLKSKKGMKKQGLRVLYTSYGESPVLSEYFIPLLYKHQETLENVRGCLSSLSESQVQGFYEKYSRFKLENLKHLATWLEPGIQDFMLHTAIRGTNKISSITAVGGHDLELFLTTLMDRASLDGLNLSHMYWSGVDTTLLLIQVFNKYAKLSSSSNKGATDTTTPGSAATSLKWIKLRYCNPMVTDKVLMSLTGIKTLHDIHLGGLTSISTWGMVQMIQKLDSQITHVFLHDMFLVTDSIIVALGNLDNLPLVKLELLEQVTNLGIRALVDKKMMTIQKLVTLEVTECKLITQDCIRYAMEKVKTVRYNSPYSEYYMTKAKNGYYVSRSAWIT</sequence>
<evidence type="ECO:0000313" key="1">
    <source>
        <dbReference type="EMBL" id="KAI9255068.1"/>
    </source>
</evidence>
<name>A0AAD5JUE4_9FUNG</name>
<gene>
    <name evidence="1" type="ORF">BDA99DRAFT_152122</name>
</gene>
<dbReference type="Gene3D" id="3.80.10.10">
    <property type="entry name" value="Ribonuclease Inhibitor"/>
    <property type="match status" value="1"/>
</dbReference>
<proteinExistence type="predicted"/>
<protein>
    <submittedName>
        <fullName evidence="1">Uncharacterized protein</fullName>
    </submittedName>
</protein>
<accession>A0AAD5JUE4</accession>
<dbReference type="InterPro" id="IPR032675">
    <property type="entry name" value="LRR_dom_sf"/>
</dbReference>